<reference evidence="10" key="3">
    <citation type="submission" date="2018-07" db="EMBL/GenBank/DDBJ databases">
        <title>WGS assembly of Glycine max.</title>
        <authorList>
            <person name="Schmutz J."/>
            <person name="Cannon S."/>
            <person name="Schlueter J."/>
            <person name="Ma J."/>
            <person name="Mitros T."/>
            <person name="Nelson W."/>
            <person name="Hyten D."/>
            <person name="Song Q."/>
            <person name="Thelen J."/>
            <person name="Cheng J."/>
            <person name="Xu D."/>
            <person name="Hellsten U."/>
            <person name="May G."/>
            <person name="Yu Y."/>
            <person name="Sakurai T."/>
            <person name="Umezawa T."/>
            <person name="Bhattacharyya M."/>
            <person name="Sandhu D."/>
            <person name="Valliyodan B."/>
            <person name="Lindquist E."/>
            <person name="Peto M."/>
            <person name="Grant D."/>
            <person name="Shu S."/>
            <person name="Goodstein D."/>
            <person name="Barry K."/>
            <person name="Futrell-Griggs M."/>
            <person name="Abernathy B."/>
            <person name="Du J."/>
            <person name="Tian Z."/>
            <person name="Zhu L."/>
            <person name="Gill N."/>
            <person name="Joshi T."/>
            <person name="Libault M."/>
            <person name="Sethuraman A."/>
            <person name="Zhang X."/>
            <person name="Shinozaki K."/>
            <person name="Nguyen H."/>
            <person name="Wing R."/>
            <person name="Cregan P."/>
            <person name="Specht J."/>
            <person name="Grimwood J."/>
            <person name="Rokhsar D."/>
            <person name="Stacey G."/>
            <person name="Shoemaker R."/>
            <person name="Jackson S."/>
        </authorList>
    </citation>
    <scope>NUCLEOTIDE SEQUENCE</scope>
    <source>
        <tissue evidence="10">Callus</tissue>
    </source>
</reference>
<sequence>MHLLSFSFSCWESLNPTEKRYINPATNNQPPNPSLFSASIGNFQGKKMNLKNMKIPNVPGGGASSALLKLGLLGGIGLYAAANSLYNVEGGHRAIVFNRLVGVKDKVYPEGTHFMIPWFERPVIYDVRARPHLVESTSGSRDLQMVKIGLRVLTRPLPNQLPTVYRTLGENYNERVLPSIIHETLKAVVAQYNASQLITQREAVSREIRKILTERAANFNIALDDVSITSLTFGKEFTAAIEAKQVAAQEAERAKFVVEKAEQDKRSAVIRAQGEAKSAQLIGQAIANNPAFITLRKIEAAREIAHTISNAANKVYLNSDDLLLNLQEMKLEPGRK</sequence>
<dbReference type="InterPro" id="IPR000163">
    <property type="entry name" value="Prohibitin"/>
</dbReference>
<dbReference type="PANTHER" id="PTHR23222:SF1">
    <property type="entry name" value="PROHIBITIN-2"/>
    <property type="match status" value="1"/>
</dbReference>
<keyword evidence="4 8" id="KW-0999">Mitochondrion inner membrane</keyword>
<dbReference type="RefSeq" id="XP_006592856.1">
    <property type="nucleotide sequence ID" value="XM_006592793.4"/>
</dbReference>
<comment type="subunit">
    <text evidence="3">Component of a prohibitin multimeric complex in mitochondrial membranes.</text>
</comment>
<reference evidence="11" key="2">
    <citation type="submission" date="2018-02" db="UniProtKB">
        <authorList>
            <consortium name="EnsemblPlants"/>
        </authorList>
    </citation>
    <scope>IDENTIFICATION</scope>
    <source>
        <strain evidence="11">Williams 82</strain>
    </source>
</reference>
<dbReference type="Gramene" id="KRH26997">
    <property type="protein sequence ID" value="KRH26997"/>
    <property type="gene ID" value="GLYMA_12G207500"/>
</dbReference>
<dbReference type="OMA" id="DTHMPPP"/>
<evidence type="ECO:0000256" key="7">
    <source>
        <dbReference type="ARBA" id="ARBA00023136"/>
    </source>
</evidence>
<dbReference type="InterPro" id="IPR001107">
    <property type="entry name" value="Band_7"/>
</dbReference>
<evidence type="ECO:0000256" key="2">
    <source>
        <dbReference type="ARBA" id="ARBA00009658"/>
    </source>
</evidence>
<dbReference type="FunFam" id="3.30.479.30:FF:000001">
    <property type="entry name" value="Prohibitin 2"/>
    <property type="match status" value="1"/>
</dbReference>
<dbReference type="SMR" id="I1LUJ6"/>
<evidence type="ECO:0000256" key="8">
    <source>
        <dbReference type="RuleBase" id="RU366048"/>
    </source>
</evidence>
<dbReference type="SMART" id="SM00244">
    <property type="entry name" value="PHB"/>
    <property type="match status" value="1"/>
</dbReference>
<keyword evidence="7" id="KW-0472">Membrane</keyword>
<keyword evidence="12" id="KW-1185">Reference proteome</keyword>
<comment type="subcellular location">
    <subcellularLocation>
        <location evidence="1">Mitochondrion inner membrane</location>
        <topology evidence="1">Single-pass type II membrane protein</topology>
    </subcellularLocation>
</comment>
<dbReference type="GO" id="GO:0007005">
    <property type="term" value="P:mitochondrion organization"/>
    <property type="evidence" value="ECO:0000318"/>
    <property type="project" value="GO_Central"/>
</dbReference>
<dbReference type="STRING" id="3847.I1LUJ6"/>
<dbReference type="Gene3D" id="3.30.479.30">
    <property type="entry name" value="Band 7 domain"/>
    <property type="match status" value="1"/>
</dbReference>
<organism evidence="11">
    <name type="scientific">Glycine max</name>
    <name type="common">Soybean</name>
    <name type="synonym">Glycine hispida</name>
    <dbReference type="NCBI Taxonomy" id="3847"/>
    <lineage>
        <taxon>Eukaryota</taxon>
        <taxon>Viridiplantae</taxon>
        <taxon>Streptophyta</taxon>
        <taxon>Embryophyta</taxon>
        <taxon>Tracheophyta</taxon>
        <taxon>Spermatophyta</taxon>
        <taxon>Magnoliopsida</taxon>
        <taxon>eudicotyledons</taxon>
        <taxon>Gunneridae</taxon>
        <taxon>Pentapetalae</taxon>
        <taxon>rosids</taxon>
        <taxon>fabids</taxon>
        <taxon>Fabales</taxon>
        <taxon>Fabaceae</taxon>
        <taxon>Papilionoideae</taxon>
        <taxon>50 kb inversion clade</taxon>
        <taxon>NPAAA clade</taxon>
        <taxon>indigoferoid/millettioid clade</taxon>
        <taxon>Phaseoleae</taxon>
        <taxon>Glycine</taxon>
        <taxon>Glycine subgen. Soja</taxon>
    </lineage>
</organism>
<evidence type="ECO:0000256" key="4">
    <source>
        <dbReference type="ARBA" id="ARBA00022792"/>
    </source>
</evidence>
<evidence type="ECO:0000256" key="6">
    <source>
        <dbReference type="ARBA" id="ARBA00023128"/>
    </source>
</evidence>
<evidence type="ECO:0000313" key="10">
    <source>
        <dbReference type="EMBL" id="KRH26997.1"/>
    </source>
</evidence>
<dbReference type="GeneID" id="100793227"/>
<reference evidence="10 11" key="1">
    <citation type="journal article" date="2010" name="Nature">
        <title>Genome sequence of the palaeopolyploid soybean.</title>
        <authorList>
            <person name="Schmutz J."/>
            <person name="Cannon S.B."/>
            <person name="Schlueter J."/>
            <person name="Ma J."/>
            <person name="Mitros T."/>
            <person name="Nelson W."/>
            <person name="Hyten D.L."/>
            <person name="Song Q."/>
            <person name="Thelen J.J."/>
            <person name="Cheng J."/>
            <person name="Xu D."/>
            <person name="Hellsten U."/>
            <person name="May G.D."/>
            <person name="Yu Y."/>
            <person name="Sakurai T."/>
            <person name="Umezawa T."/>
            <person name="Bhattacharyya M.K."/>
            <person name="Sandhu D."/>
            <person name="Valliyodan B."/>
            <person name="Lindquist E."/>
            <person name="Peto M."/>
            <person name="Grant D."/>
            <person name="Shu S."/>
            <person name="Goodstein D."/>
            <person name="Barry K."/>
            <person name="Futrell-Griggs M."/>
            <person name="Abernathy B."/>
            <person name="Du J."/>
            <person name="Tian Z."/>
            <person name="Zhu L."/>
            <person name="Gill N."/>
            <person name="Joshi T."/>
            <person name="Libault M."/>
            <person name="Sethuraman A."/>
            <person name="Zhang X.-C."/>
            <person name="Shinozaki K."/>
            <person name="Nguyen H.T."/>
            <person name="Wing R.A."/>
            <person name="Cregan P."/>
            <person name="Specht J."/>
            <person name="Grimwood J."/>
            <person name="Rokhsar D."/>
            <person name="Stacey G."/>
            <person name="Shoemaker R.C."/>
            <person name="Jackson S.A."/>
        </authorList>
    </citation>
    <scope>NUCLEOTIDE SEQUENCE [LARGE SCALE GENOMIC DNA]</scope>
    <source>
        <strain evidence="11">cv. Williams 82</strain>
        <tissue evidence="10">Callus</tissue>
    </source>
</reference>
<dbReference type="HOGENOM" id="CLU_047969_0_2_1"/>
<protein>
    <recommendedName>
        <fullName evidence="8">Prohibitin</fullName>
    </recommendedName>
</protein>
<dbReference type="KEGG" id="gmx:100793227"/>
<keyword evidence="5" id="KW-0735">Signal-anchor</keyword>
<dbReference type="Proteomes" id="UP000008827">
    <property type="component" value="Chromosome 12"/>
</dbReference>
<feature type="domain" description="Band 7" evidence="9">
    <location>
        <begin position="84"/>
        <end position="245"/>
    </location>
</feature>
<evidence type="ECO:0000256" key="5">
    <source>
        <dbReference type="ARBA" id="ARBA00022968"/>
    </source>
</evidence>
<evidence type="ECO:0000256" key="1">
    <source>
        <dbReference type="ARBA" id="ARBA00004140"/>
    </source>
</evidence>
<dbReference type="PANTHER" id="PTHR23222">
    <property type="entry name" value="PROHIBITIN"/>
    <property type="match status" value="1"/>
</dbReference>
<comment type="similarity">
    <text evidence="2 8">Belongs to the prohibitin family.</text>
</comment>
<keyword evidence="5" id="KW-0812">Transmembrane</keyword>
<dbReference type="GO" id="GO:0005743">
    <property type="term" value="C:mitochondrial inner membrane"/>
    <property type="evidence" value="ECO:0007669"/>
    <property type="project" value="UniProtKB-SubCell"/>
</dbReference>
<dbReference type="EMBL" id="CM000845">
    <property type="protein sequence ID" value="KRH26997.1"/>
    <property type="molecule type" value="Genomic_DNA"/>
</dbReference>
<proteinExistence type="inferred from homology"/>
<dbReference type="Pfam" id="PF01145">
    <property type="entry name" value="Band_7"/>
    <property type="match status" value="1"/>
</dbReference>
<dbReference type="PaxDb" id="3847-GLYMA12G33520.1"/>
<name>I1LUJ6_SOYBN</name>
<gene>
    <name evidence="11" type="primary">LOC100793227</name>
    <name evidence="10" type="ORF">GLYMA_12G207500</name>
</gene>
<dbReference type="CDD" id="cd03401">
    <property type="entry name" value="SPFH_prohibitin"/>
    <property type="match status" value="1"/>
</dbReference>
<dbReference type="EnsemblPlants" id="KRH26997">
    <property type="protein sequence ID" value="KRH26997"/>
    <property type="gene ID" value="GLYMA_12G207500"/>
</dbReference>
<dbReference type="OrthoDB" id="275637at2759"/>
<dbReference type="SUPFAM" id="SSF117892">
    <property type="entry name" value="Band 7/SPFH domain"/>
    <property type="match status" value="1"/>
</dbReference>
<keyword evidence="6" id="KW-0496">Mitochondrion</keyword>
<dbReference type="PRINTS" id="PR00679">
    <property type="entry name" value="PROHIBITIN"/>
</dbReference>
<evidence type="ECO:0000259" key="9">
    <source>
        <dbReference type="SMART" id="SM00244"/>
    </source>
</evidence>
<dbReference type="eggNOG" id="KOG3090">
    <property type="taxonomic scope" value="Eukaryota"/>
</dbReference>
<evidence type="ECO:0000313" key="11">
    <source>
        <dbReference type="EnsemblPlants" id="KRH26997"/>
    </source>
</evidence>
<dbReference type="InterPro" id="IPR036013">
    <property type="entry name" value="Band_7/SPFH_dom_sf"/>
</dbReference>
<evidence type="ECO:0000256" key="3">
    <source>
        <dbReference type="ARBA" id="ARBA00011786"/>
    </source>
</evidence>
<evidence type="ECO:0000313" key="12">
    <source>
        <dbReference type="Proteomes" id="UP000008827"/>
    </source>
</evidence>
<dbReference type="AlphaFoldDB" id="I1LUJ6"/>
<dbReference type="GO" id="GO:0005739">
    <property type="term" value="C:mitochondrion"/>
    <property type="evidence" value="ECO:0000318"/>
    <property type="project" value="GO_Central"/>
</dbReference>
<accession>I1LUJ6</accession>